<dbReference type="Gene3D" id="3.90.79.10">
    <property type="entry name" value="Nucleoside Triphosphate Pyrophosphohydrolase"/>
    <property type="match status" value="1"/>
</dbReference>
<sequence length="248" mass="29032">MILKNVSVDCVIFGFQNDKINVLLWQAQPGLLKKFLTNTQEYEESKEIFDKNPALKSDQFWGLIGTHLPTDDDLDDYAKKILKVATGLKDIFLKQFQTFGSKDRVPHMRVLTVAYYALINPEYHNLELSSIAKSVKWFEIDKLPELIFDSKEIIFRALKTLREEVQYHPVGFHLLPEKFTLTQLQTLYEVILDKQLDTRNFRKKIQNMGLLIDTNEKQTNVAHRAAKLYSFDVKIYNQLKEEGLNFRI</sequence>
<feature type="domain" description="NrtR DNA-binding winged helix" evidence="1">
    <location>
        <begin position="171"/>
        <end position="231"/>
    </location>
</feature>
<dbReference type="AlphaFoldDB" id="A0A9X3FAM9"/>
<reference evidence="2" key="1">
    <citation type="submission" date="2022-11" db="EMBL/GenBank/DDBJ databases">
        <title>Marilongibacter aestuarii gen. nov., sp. nov., isolated from tidal flat sediment.</title>
        <authorList>
            <person name="Jiayan W."/>
        </authorList>
    </citation>
    <scope>NUCLEOTIDE SEQUENCE</scope>
    <source>
        <strain evidence="2">Z1-6</strain>
    </source>
</reference>
<dbReference type="RefSeq" id="WP_343335132.1">
    <property type="nucleotide sequence ID" value="NZ_JAPOHD010000064.1"/>
</dbReference>
<gene>
    <name evidence="2" type="ORF">OU798_20840</name>
</gene>
<dbReference type="InterPro" id="IPR054105">
    <property type="entry name" value="WHD_NrtR"/>
</dbReference>
<dbReference type="Proteomes" id="UP001145087">
    <property type="component" value="Unassembled WGS sequence"/>
</dbReference>
<keyword evidence="3" id="KW-1185">Reference proteome</keyword>
<accession>A0A9X3FAM9</accession>
<comment type="caution">
    <text evidence="2">The sequence shown here is derived from an EMBL/GenBank/DDBJ whole genome shotgun (WGS) entry which is preliminary data.</text>
</comment>
<evidence type="ECO:0000259" key="1">
    <source>
        <dbReference type="Pfam" id="PF21906"/>
    </source>
</evidence>
<dbReference type="InterPro" id="IPR036390">
    <property type="entry name" value="WH_DNA-bd_sf"/>
</dbReference>
<proteinExistence type="predicted"/>
<dbReference type="InterPro" id="IPR036388">
    <property type="entry name" value="WH-like_DNA-bd_sf"/>
</dbReference>
<name>A0A9X3FAM9_9BACT</name>
<dbReference type="Pfam" id="PF21906">
    <property type="entry name" value="WHD_NrtR"/>
    <property type="match status" value="1"/>
</dbReference>
<dbReference type="Gene3D" id="1.10.10.10">
    <property type="entry name" value="Winged helix-like DNA-binding domain superfamily/Winged helix DNA-binding domain"/>
    <property type="match status" value="1"/>
</dbReference>
<evidence type="ECO:0000313" key="3">
    <source>
        <dbReference type="Proteomes" id="UP001145087"/>
    </source>
</evidence>
<dbReference type="CDD" id="cd18873">
    <property type="entry name" value="NUDIX_NadM_like"/>
    <property type="match status" value="1"/>
</dbReference>
<dbReference type="GO" id="GO:0016787">
    <property type="term" value="F:hydrolase activity"/>
    <property type="evidence" value="ECO:0007669"/>
    <property type="project" value="UniProtKB-KW"/>
</dbReference>
<dbReference type="InterPro" id="IPR015797">
    <property type="entry name" value="NUDIX_hydrolase-like_dom_sf"/>
</dbReference>
<dbReference type="EMBL" id="JAPOHD010000064">
    <property type="protein sequence ID" value="MCY1722807.1"/>
    <property type="molecule type" value="Genomic_DNA"/>
</dbReference>
<dbReference type="SUPFAM" id="SSF55811">
    <property type="entry name" value="Nudix"/>
    <property type="match status" value="1"/>
</dbReference>
<dbReference type="SUPFAM" id="SSF46785">
    <property type="entry name" value="Winged helix' DNA-binding domain"/>
    <property type="match status" value="1"/>
</dbReference>
<evidence type="ECO:0000313" key="2">
    <source>
        <dbReference type="EMBL" id="MCY1722807.1"/>
    </source>
</evidence>
<organism evidence="2 3">
    <name type="scientific">Draconibacterium aestuarii</name>
    <dbReference type="NCBI Taxonomy" id="2998507"/>
    <lineage>
        <taxon>Bacteria</taxon>
        <taxon>Pseudomonadati</taxon>
        <taxon>Bacteroidota</taxon>
        <taxon>Bacteroidia</taxon>
        <taxon>Marinilabiliales</taxon>
        <taxon>Prolixibacteraceae</taxon>
        <taxon>Draconibacterium</taxon>
    </lineage>
</organism>
<protein>
    <submittedName>
        <fullName evidence="2">NUDIX hydrolase</fullName>
    </submittedName>
</protein>
<keyword evidence="2" id="KW-0378">Hydrolase</keyword>